<dbReference type="RefSeq" id="WP_340530206.1">
    <property type="nucleotide sequence ID" value="NZ_FMSH01000503.1"/>
</dbReference>
<dbReference type="AlphaFoldDB" id="A0A1K0IR79"/>
<sequence length="139" mass="15556">MNLPKTTPWVYWLGHTVAGYATCLALSTWLPLGLHRVVMRRAGFWHFSAAFAVGLLGATIIRTGPGSMGHVPLNYQVLFVAPYLFLLVSDLLSLWSWTWPFDWTPADKMRALNSRYDVSLHLSVGLVLAVLLWLGVHHG</sequence>
<keyword evidence="1" id="KW-0472">Membrane</keyword>
<evidence type="ECO:0000256" key="1">
    <source>
        <dbReference type="SAM" id="Phobius"/>
    </source>
</evidence>
<reference evidence="2" key="1">
    <citation type="submission" date="2016-09" db="EMBL/GenBank/DDBJ databases">
        <authorList>
            <person name="Capua I."/>
            <person name="De Benedictis P."/>
            <person name="Joannis T."/>
            <person name="Lombin L.H."/>
            <person name="Cattoli G."/>
        </authorList>
    </citation>
    <scope>NUCLEOTIDE SEQUENCE</scope>
    <source>
        <strain evidence="2">B9</strain>
    </source>
</reference>
<feature type="transmembrane region" description="Helical" evidence="1">
    <location>
        <begin position="44"/>
        <end position="61"/>
    </location>
</feature>
<dbReference type="EMBL" id="FMSH01000503">
    <property type="protein sequence ID" value="SCU98877.1"/>
    <property type="molecule type" value="Genomic_DNA"/>
</dbReference>
<feature type="transmembrane region" description="Helical" evidence="1">
    <location>
        <begin position="12"/>
        <end position="32"/>
    </location>
</feature>
<feature type="transmembrane region" description="Helical" evidence="1">
    <location>
        <begin position="73"/>
        <end position="97"/>
    </location>
</feature>
<name>A0A1K0IR79_CUPNE</name>
<accession>A0A1K0IR79</accession>
<gene>
    <name evidence="2" type="ORF">CNECB9_560030</name>
</gene>
<protein>
    <submittedName>
        <fullName evidence="2">Uncharacterized protein</fullName>
    </submittedName>
</protein>
<feature type="transmembrane region" description="Helical" evidence="1">
    <location>
        <begin position="118"/>
        <end position="136"/>
    </location>
</feature>
<organism evidence="2">
    <name type="scientific">Cupriavidus necator</name>
    <name type="common">Alcaligenes eutrophus</name>
    <name type="synonym">Ralstonia eutropha</name>
    <dbReference type="NCBI Taxonomy" id="106590"/>
    <lineage>
        <taxon>Bacteria</taxon>
        <taxon>Pseudomonadati</taxon>
        <taxon>Pseudomonadota</taxon>
        <taxon>Betaproteobacteria</taxon>
        <taxon>Burkholderiales</taxon>
        <taxon>Burkholderiaceae</taxon>
        <taxon>Cupriavidus</taxon>
    </lineage>
</organism>
<evidence type="ECO:0000313" key="2">
    <source>
        <dbReference type="EMBL" id="SCU98877.1"/>
    </source>
</evidence>
<keyword evidence="1" id="KW-0812">Transmembrane</keyword>
<keyword evidence="1" id="KW-1133">Transmembrane helix</keyword>
<proteinExistence type="predicted"/>